<feature type="compositionally biased region" description="Basic and acidic residues" evidence="1">
    <location>
        <begin position="205"/>
        <end position="222"/>
    </location>
</feature>
<dbReference type="EMBL" id="CAKOFQ010007565">
    <property type="protein sequence ID" value="CAH2003949.1"/>
    <property type="molecule type" value="Genomic_DNA"/>
</dbReference>
<evidence type="ECO:0000256" key="1">
    <source>
        <dbReference type="SAM" id="MobiDB-lite"/>
    </source>
</evidence>
<feature type="region of interest" description="Disordered" evidence="1">
    <location>
        <begin position="269"/>
        <end position="303"/>
    </location>
</feature>
<dbReference type="OrthoDB" id="6784861at2759"/>
<sequence length="303" mass="34061">MDIDKSTIHLTLDGDISASHVMFCACFVVLGHTCIRSFHLKGTSNFKSIEHDLFDGAIQIFFITSGSLIHLSADIEVSGHHHLSNIEPIGEKILLNLLIVFYQKSRLHKNKNKTNYDKERRVVTSIEQYLSVPRYNSSIYRKNNRAVSKKNKVTSEGSYDTKRQGEEGVLSGSIKKGGGTDKGDYDKNKVAFKEDVQEPQSGHMKRTEHLVPGKSEDNREKKRDVTYGDFMGLTPRRVDSLKEIEIHRLREGIIGVKEGAAILKTESITVSSPTGGQPQKETLNTEHTQTTLSNTVEFKKEDE</sequence>
<evidence type="ECO:0000313" key="3">
    <source>
        <dbReference type="Proteomes" id="UP001152888"/>
    </source>
</evidence>
<gene>
    <name evidence="2" type="ORF">ACAOBT_LOCUS27719</name>
</gene>
<feature type="region of interest" description="Disordered" evidence="1">
    <location>
        <begin position="146"/>
        <end position="222"/>
    </location>
</feature>
<feature type="compositionally biased region" description="Basic and acidic residues" evidence="1">
    <location>
        <begin position="178"/>
        <end position="196"/>
    </location>
</feature>
<dbReference type="AlphaFoldDB" id="A0A9P0PYP5"/>
<proteinExistence type="predicted"/>
<evidence type="ECO:0000313" key="2">
    <source>
        <dbReference type="EMBL" id="CAH2003949.1"/>
    </source>
</evidence>
<reference evidence="2" key="1">
    <citation type="submission" date="2022-03" db="EMBL/GenBank/DDBJ databases">
        <authorList>
            <person name="Sayadi A."/>
        </authorList>
    </citation>
    <scope>NUCLEOTIDE SEQUENCE</scope>
</reference>
<dbReference type="Proteomes" id="UP001152888">
    <property type="component" value="Unassembled WGS sequence"/>
</dbReference>
<accession>A0A9P0PYP5</accession>
<comment type="caution">
    <text evidence="2">The sequence shown here is derived from an EMBL/GenBank/DDBJ whole genome shotgun (WGS) entry which is preliminary data.</text>
</comment>
<name>A0A9P0PYP5_ACAOB</name>
<feature type="compositionally biased region" description="Polar residues" evidence="1">
    <location>
        <begin position="269"/>
        <end position="296"/>
    </location>
</feature>
<dbReference type="PROSITE" id="PS51257">
    <property type="entry name" value="PROKAR_LIPOPROTEIN"/>
    <property type="match status" value="1"/>
</dbReference>
<organism evidence="2 3">
    <name type="scientific">Acanthoscelides obtectus</name>
    <name type="common">Bean weevil</name>
    <name type="synonym">Bruchus obtectus</name>
    <dbReference type="NCBI Taxonomy" id="200917"/>
    <lineage>
        <taxon>Eukaryota</taxon>
        <taxon>Metazoa</taxon>
        <taxon>Ecdysozoa</taxon>
        <taxon>Arthropoda</taxon>
        <taxon>Hexapoda</taxon>
        <taxon>Insecta</taxon>
        <taxon>Pterygota</taxon>
        <taxon>Neoptera</taxon>
        <taxon>Endopterygota</taxon>
        <taxon>Coleoptera</taxon>
        <taxon>Polyphaga</taxon>
        <taxon>Cucujiformia</taxon>
        <taxon>Chrysomeloidea</taxon>
        <taxon>Chrysomelidae</taxon>
        <taxon>Bruchinae</taxon>
        <taxon>Bruchini</taxon>
        <taxon>Acanthoscelides</taxon>
    </lineage>
</organism>
<protein>
    <submittedName>
        <fullName evidence="2">Uncharacterized protein</fullName>
    </submittedName>
</protein>
<keyword evidence="3" id="KW-1185">Reference proteome</keyword>